<proteinExistence type="predicted"/>
<keyword evidence="2" id="KW-1185">Reference proteome</keyword>
<gene>
    <name evidence="1" type="ORF">CHS0354_034442</name>
</gene>
<reference evidence="1" key="2">
    <citation type="journal article" date="2021" name="Genome Biol. Evol.">
        <title>Developing a high-quality reference genome for a parasitic bivalve with doubly uniparental inheritance (Bivalvia: Unionida).</title>
        <authorList>
            <person name="Smith C.H."/>
        </authorList>
    </citation>
    <scope>NUCLEOTIDE SEQUENCE</scope>
    <source>
        <strain evidence="1">CHS0354</strain>
        <tissue evidence="1">Mantle</tissue>
    </source>
</reference>
<protein>
    <submittedName>
        <fullName evidence="1">Uncharacterized protein</fullName>
    </submittedName>
</protein>
<dbReference type="EMBL" id="JAEAOA010002018">
    <property type="protein sequence ID" value="KAK3587289.1"/>
    <property type="molecule type" value="Genomic_DNA"/>
</dbReference>
<dbReference type="Proteomes" id="UP001195483">
    <property type="component" value="Unassembled WGS sequence"/>
</dbReference>
<evidence type="ECO:0000313" key="2">
    <source>
        <dbReference type="Proteomes" id="UP001195483"/>
    </source>
</evidence>
<dbReference type="AlphaFoldDB" id="A0AAE0S8P2"/>
<evidence type="ECO:0000313" key="1">
    <source>
        <dbReference type="EMBL" id="KAK3587289.1"/>
    </source>
</evidence>
<name>A0AAE0S8P2_9BIVA</name>
<reference evidence="1" key="1">
    <citation type="journal article" date="2021" name="Genome Biol. Evol.">
        <title>A High-Quality Reference Genome for a Parasitic Bivalve with Doubly Uniparental Inheritance (Bivalvia: Unionida).</title>
        <authorList>
            <person name="Smith C.H."/>
        </authorList>
    </citation>
    <scope>NUCLEOTIDE SEQUENCE</scope>
    <source>
        <strain evidence="1">CHS0354</strain>
    </source>
</reference>
<accession>A0AAE0S8P2</accession>
<comment type="caution">
    <text evidence="1">The sequence shown here is derived from an EMBL/GenBank/DDBJ whole genome shotgun (WGS) entry which is preliminary data.</text>
</comment>
<organism evidence="1 2">
    <name type="scientific">Potamilus streckersoni</name>
    <dbReference type="NCBI Taxonomy" id="2493646"/>
    <lineage>
        <taxon>Eukaryota</taxon>
        <taxon>Metazoa</taxon>
        <taxon>Spiralia</taxon>
        <taxon>Lophotrochozoa</taxon>
        <taxon>Mollusca</taxon>
        <taxon>Bivalvia</taxon>
        <taxon>Autobranchia</taxon>
        <taxon>Heteroconchia</taxon>
        <taxon>Palaeoheterodonta</taxon>
        <taxon>Unionida</taxon>
        <taxon>Unionoidea</taxon>
        <taxon>Unionidae</taxon>
        <taxon>Ambleminae</taxon>
        <taxon>Lampsilini</taxon>
        <taxon>Potamilus</taxon>
    </lineage>
</organism>
<sequence length="102" mass="11909">MHCILFRSYKKYNSMTTGCRNFRISTLTHHIKCIYHLKSHRDNSLQSTDWDKVLAAKTTSMCTQEITRKITHYQNVGGDVFNFVVCAWSASDHNSVIREENH</sequence>
<reference evidence="1" key="3">
    <citation type="submission" date="2023-05" db="EMBL/GenBank/DDBJ databases">
        <authorList>
            <person name="Smith C.H."/>
        </authorList>
    </citation>
    <scope>NUCLEOTIDE SEQUENCE</scope>
    <source>
        <strain evidence="1">CHS0354</strain>
        <tissue evidence="1">Mantle</tissue>
    </source>
</reference>